<name>A0A200I3A1_9ENTE</name>
<protein>
    <submittedName>
        <fullName evidence="1">Uncharacterized protein</fullName>
    </submittedName>
</protein>
<evidence type="ECO:0000313" key="2">
    <source>
        <dbReference type="Proteomes" id="UP000196503"/>
    </source>
</evidence>
<reference evidence="1 2" key="1">
    <citation type="submission" date="2017-05" db="EMBL/GenBank/DDBJ databases">
        <title>The Genome Sequence of Enterococcus faecium 2D5_DIV0622.</title>
        <authorList>
            <consortium name="The Broad Institute Genomics Platform"/>
            <consortium name="The Broad Institute Genomic Center for Infectious Diseases"/>
            <person name="Earl A."/>
            <person name="Manson A."/>
            <person name="Schwartman J."/>
            <person name="Gilmore M."/>
            <person name="Abouelleil A."/>
            <person name="Cao P."/>
            <person name="Chapman S."/>
            <person name="Cusick C."/>
            <person name="Shea T."/>
            <person name="Young S."/>
            <person name="Neafsey D."/>
            <person name="Nusbaum C."/>
            <person name="Birren B."/>
        </authorList>
    </citation>
    <scope>NUCLEOTIDE SEQUENCE [LARGE SCALE GENOMIC DNA]</scope>
    <source>
        <strain evidence="1 2">2D5_DIV0622</strain>
    </source>
</reference>
<sequence>MKAQVLPEIVFIEGQDFNRQEIENIDIHFRLEKLVENTVLMTEVYQEFKRKQEALLF</sequence>
<comment type="caution">
    <text evidence="1">The sequence shown here is derived from an EMBL/GenBank/DDBJ whole genome shotgun (WGS) entry which is preliminary data.</text>
</comment>
<proteinExistence type="predicted"/>
<gene>
    <name evidence="1" type="ORF">A5869_000627</name>
</gene>
<dbReference type="Proteomes" id="UP000196503">
    <property type="component" value="Unassembled WGS sequence"/>
</dbReference>
<dbReference type="AlphaFoldDB" id="A0A200I3A1"/>
<dbReference type="EMBL" id="NIBL01000001">
    <property type="protein sequence ID" value="OUZ18979.1"/>
    <property type="molecule type" value="Genomic_DNA"/>
</dbReference>
<organism evidence="1 2">
    <name type="scientific">Enterococcus cecorum</name>
    <dbReference type="NCBI Taxonomy" id="44008"/>
    <lineage>
        <taxon>Bacteria</taxon>
        <taxon>Bacillati</taxon>
        <taxon>Bacillota</taxon>
        <taxon>Bacilli</taxon>
        <taxon>Lactobacillales</taxon>
        <taxon>Enterococcaceae</taxon>
        <taxon>Enterococcus</taxon>
    </lineage>
</organism>
<accession>A0A200I3A1</accession>
<dbReference type="RefSeq" id="WP_235426556.1">
    <property type="nucleotide sequence ID" value="NZ_JAKYKK010000082.1"/>
</dbReference>
<evidence type="ECO:0000313" key="1">
    <source>
        <dbReference type="EMBL" id="OUZ18979.1"/>
    </source>
</evidence>